<keyword evidence="8" id="KW-1185">Reference proteome</keyword>
<dbReference type="InterPro" id="IPR006641">
    <property type="entry name" value="YqgF/RNaseH-like_dom"/>
</dbReference>
<dbReference type="InterPro" id="IPR037027">
    <property type="entry name" value="YqgF/RNaseH-like_dom_sf"/>
</dbReference>
<evidence type="ECO:0000313" key="8">
    <source>
        <dbReference type="Proteomes" id="UP000244893"/>
    </source>
</evidence>
<keyword evidence="4 5" id="KW-0378">Hydrolase</keyword>
<dbReference type="NCBIfam" id="TIGR00250">
    <property type="entry name" value="RNAse_H_YqgF"/>
    <property type="match status" value="1"/>
</dbReference>
<keyword evidence="2 5" id="KW-0690">Ribosome biogenesis</keyword>
<dbReference type="Gene3D" id="3.30.420.140">
    <property type="entry name" value="YqgF/RNase H-like domain"/>
    <property type="match status" value="1"/>
</dbReference>
<dbReference type="GO" id="GO:0000967">
    <property type="term" value="P:rRNA 5'-end processing"/>
    <property type="evidence" value="ECO:0007669"/>
    <property type="project" value="UniProtKB-UniRule"/>
</dbReference>
<evidence type="ECO:0000256" key="3">
    <source>
        <dbReference type="ARBA" id="ARBA00022722"/>
    </source>
</evidence>
<sequence>MRHGVRIGVDVGRVRVGLAASDPSGFLASPVETIQRGDDVGPVIARIIAEAVDRDAIEIVVGLPMSLSGADTASTADARDVARALAGASELPVRLIDERLSTVTAQAALHGVGRNSRRSRSVVDQVAAVILLQHALDSERAGGALPGQLAEHD</sequence>
<comment type="function">
    <text evidence="5">Could be a nuclease involved in processing of the 5'-end of pre-16S rRNA.</text>
</comment>
<dbReference type="HAMAP" id="MF_00651">
    <property type="entry name" value="Nuclease_YqgF"/>
    <property type="match status" value="1"/>
</dbReference>
<dbReference type="EMBL" id="QEOP01000002">
    <property type="protein sequence ID" value="PVZ94351.1"/>
    <property type="molecule type" value="Genomic_DNA"/>
</dbReference>
<dbReference type="PANTHER" id="PTHR33317:SF4">
    <property type="entry name" value="POLYNUCLEOTIDYL TRANSFERASE, RIBONUCLEASE H-LIKE SUPERFAMILY PROTEIN"/>
    <property type="match status" value="1"/>
</dbReference>
<evidence type="ECO:0000256" key="5">
    <source>
        <dbReference type="HAMAP-Rule" id="MF_00651"/>
    </source>
</evidence>
<dbReference type="GO" id="GO:0016788">
    <property type="term" value="F:hydrolase activity, acting on ester bonds"/>
    <property type="evidence" value="ECO:0007669"/>
    <property type="project" value="UniProtKB-UniRule"/>
</dbReference>
<dbReference type="EC" id="3.1.-.-" evidence="5"/>
<dbReference type="Pfam" id="PF03652">
    <property type="entry name" value="RuvX"/>
    <property type="match status" value="1"/>
</dbReference>
<keyword evidence="1 5" id="KW-0963">Cytoplasm</keyword>
<gene>
    <name evidence="7" type="ORF">DDQ50_11535</name>
</gene>
<accession>A0A2V1HPV3</accession>
<evidence type="ECO:0000256" key="1">
    <source>
        <dbReference type="ARBA" id="ARBA00022490"/>
    </source>
</evidence>
<keyword evidence="3 5" id="KW-0540">Nuclease</keyword>
<evidence type="ECO:0000313" key="7">
    <source>
        <dbReference type="EMBL" id="PVZ94351.1"/>
    </source>
</evidence>
<comment type="caution">
    <text evidence="7">The sequence shown here is derived from an EMBL/GenBank/DDBJ whole genome shotgun (WGS) entry which is preliminary data.</text>
</comment>
<organism evidence="7 8">
    <name type="scientific">Amnibacterium flavum</name>
    <dbReference type="NCBI Taxonomy" id="2173173"/>
    <lineage>
        <taxon>Bacteria</taxon>
        <taxon>Bacillati</taxon>
        <taxon>Actinomycetota</taxon>
        <taxon>Actinomycetes</taxon>
        <taxon>Micrococcales</taxon>
        <taxon>Microbacteriaceae</taxon>
        <taxon>Amnibacterium</taxon>
    </lineage>
</organism>
<dbReference type="CDD" id="cd16964">
    <property type="entry name" value="YqgF"/>
    <property type="match status" value="1"/>
</dbReference>
<dbReference type="PANTHER" id="PTHR33317">
    <property type="entry name" value="POLYNUCLEOTIDYL TRANSFERASE, RIBONUCLEASE H-LIKE SUPERFAMILY PROTEIN"/>
    <property type="match status" value="1"/>
</dbReference>
<dbReference type="SMART" id="SM00732">
    <property type="entry name" value="YqgFc"/>
    <property type="match status" value="1"/>
</dbReference>
<name>A0A2V1HPV3_9MICO</name>
<evidence type="ECO:0000256" key="2">
    <source>
        <dbReference type="ARBA" id="ARBA00022517"/>
    </source>
</evidence>
<dbReference type="AlphaFoldDB" id="A0A2V1HPV3"/>
<protein>
    <recommendedName>
        <fullName evidence="5">Putative pre-16S rRNA nuclease</fullName>
        <ecNumber evidence="5">3.1.-.-</ecNumber>
    </recommendedName>
</protein>
<comment type="subcellular location">
    <subcellularLocation>
        <location evidence="5">Cytoplasm</location>
    </subcellularLocation>
</comment>
<dbReference type="GO" id="GO:0004518">
    <property type="term" value="F:nuclease activity"/>
    <property type="evidence" value="ECO:0007669"/>
    <property type="project" value="UniProtKB-KW"/>
</dbReference>
<dbReference type="GO" id="GO:0005829">
    <property type="term" value="C:cytosol"/>
    <property type="evidence" value="ECO:0007669"/>
    <property type="project" value="TreeGrafter"/>
</dbReference>
<comment type="similarity">
    <text evidence="5">Belongs to the YqgF HJR family.</text>
</comment>
<dbReference type="OrthoDB" id="9790539at2"/>
<dbReference type="InterPro" id="IPR012337">
    <property type="entry name" value="RNaseH-like_sf"/>
</dbReference>
<dbReference type="InterPro" id="IPR005227">
    <property type="entry name" value="YqgF"/>
</dbReference>
<feature type="domain" description="YqgF/RNase H-like" evidence="6">
    <location>
        <begin position="4"/>
        <end position="105"/>
    </location>
</feature>
<dbReference type="Proteomes" id="UP000244893">
    <property type="component" value="Unassembled WGS sequence"/>
</dbReference>
<evidence type="ECO:0000259" key="6">
    <source>
        <dbReference type="SMART" id="SM00732"/>
    </source>
</evidence>
<dbReference type="SUPFAM" id="SSF53098">
    <property type="entry name" value="Ribonuclease H-like"/>
    <property type="match status" value="1"/>
</dbReference>
<dbReference type="RefSeq" id="WP_116756863.1">
    <property type="nucleotide sequence ID" value="NZ_JBHUEX010000001.1"/>
</dbReference>
<evidence type="ECO:0000256" key="4">
    <source>
        <dbReference type="ARBA" id="ARBA00022801"/>
    </source>
</evidence>
<reference evidence="7 8" key="1">
    <citation type="submission" date="2018-05" db="EMBL/GenBank/DDBJ databases">
        <title>Amnibacterium sp. M8JJ-5, whole genome shotgun sequence.</title>
        <authorList>
            <person name="Tuo L."/>
        </authorList>
    </citation>
    <scope>NUCLEOTIDE SEQUENCE [LARGE SCALE GENOMIC DNA]</scope>
    <source>
        <strain evidence="7 8">M8JJ-5</strain>
    </source>
</reference>
<proteinExistence type="inferred from homology"/>